<dbReference type="EMBL" id="BONY01000004">
    <property type="protein sequence ID" value="GIH02890.1"/>
    <property type="molecule type" value="Genomic_DNA"/>
</dbReference>
<comment type="caution">
    <text evidence="1">The sequence shown here is derived from an EMBL/GenBank/DDBJ whole genome shotgun (WGS) entry which is preliminary data.</text>
</comment>
<dbReference type="AlphaFoldDB" id="A0A8J3VDN9"/>
<keyword evidence="2" id="KW-1185">Reference proteome</keyword>
<proteinExistence type="predicted"/>
<name>A0A8J3VDN9_9ACTN</name>
<organism evidence="1 2">
    <name type="scientific">Rhizocola hellebori</name>
    <dbReference type="NCBI Taxonomy" id="1392758"/>
    <lineage>
        <taxon>Bacteria</taxon>
        <taxon>Bacillati</taxon>
        <taxon>Actinomycetota</taxon>
        <taxon>Actinomycetes</taxon>
        <taxon>Micromonosporales</taxon>
        <taxon>Micromonosporaceae</taxon>
        <taxon>Rhizocola</taxon>
    </lineage>
</organism>
<sequence length="110" mass="12279">MPNVTGVYELHTHDGGHITQPSAGQLAEAIMALAAPDNRYLYVQPEPDTNWYVEVTLPDPATADVFNGPYEIHFQDNDADPARWSVYGDDPQVIATRILIWVQSMINARL</sequence>
<dbReference type="Proteomes" id="UP000612899">
    <property type="component" value="Unassembled WGS sequence"/>
</dbReference>
<reference evidence="1" key="1">
    <citation type="submission" date="2021-01" db="EMBL/GenBank/DDBJ databases">
        <title>Whole genome shotgun sequence of Rhizocola hellebori NBRC 109834.</title>
        <authorList>
            <person name="Komaki H."/>
            <person name="Tamura T."/>
        </authorList>
    </citation>
    <scope>NUCLEOTIDE SEQUENCE</scope>
    <source>
        <strain evidence="1">NBRC 109834</strain>
    </source>
</reference>
<evidence type="ECO:0000313" key="2">
    <source>
        <dbReference type="Proteomes" id="UP000612899"/>
    </source>
</evidence>
<gene>
    <name evidence="1" type="ORF">Rhe02_09570</name>
</gene>
<accession>A0A8J3VDN9</accession>
<dbReference type="RefSeq" id="WP_203906814.1">
    <property type="nucleotide sequence ID" value="NZ_BONY01000004.1"/>
</dbReference>
<protein>
    <submittedName>
        <fullName evidence="1">Uncharacterized protein</fullName>
    </submittedName>
</protein>
<evidence type="ECO:0000313" key="1">
    <source>
        <dbReference type="EMBL" id="GIH02890.1"/>
    </source>
</evidence>